<dbReference type="Gene3D" id="3.90.1110.10">
    <property type="entry name" value="RNA polymerase Rpb2, domain 2"/>
    <property type="match status" value="1"/>
</dbReference>
<reference evidence="16 17" key="1">
    <citation type="journal article" date="2023" name="Nat. Commun.">
        <title>Origin of minicircular mitochondrial genomes in red algae.</title>
        <authorList>
            <person name="Lee Y."/>
            <person name="Cho C.H."/>
            <person name="Lee Y.M."/>
            <person name="Park S.I."/>
            <person name="Yang J.H."/>
            <person name="West J.A."/>
            <person name="Bhattacharya D."/>
            <person name="Yoon H.S."/>
        </authorList>
    </citation>
    <scope>NUCLEOTIDE SEQUENCE [LARGE SCALE GENOMIC DNA]</scope>
    <source>
        <strain evidence="16 17">CCMP1338</strain>
        <tissue evidence="16">Whole cell</tissue>
    </source>
</reference>
<comment type="caution">
    <text evidence="16">The sequence shown here is derived from an EMBL/GenBank/DDBJ whole genome shotgun (WGS) entry which is preliminary data.</text>
</comment>
<feature type="domain" description="DNA-directed RNA polymerase I subunit RPA2" evidence="15">
    <location>
        <begin position="583"/>
        <end position="642"/>
    </location>
</feature>
<dbReference type="Proteomes" id="UP001157974">
    <property type="component" value="Unassembled WGS sequence"/>
</dbReference>
<dbReference type="InterPro" id="IPR007120">
    <property type="entry name" value="DNA-dir_RNAP_su2_dom"/>
</dbReference>
<dbReference type="Gene3D" id="2.40.50.150">
    <property type="match status" value="1"/>
</dbReference>
<evidence type="ECO:0000259" key="11">
    <source>
        <dbReference type="Pfam" id="PF04560"/>
    </source>
</evidence>
<proteinExistence type="inferred from homology"/>
<gene>
    <name evidence="16" type="ORF">NDN08_003107</name>
</gene>
<dbReference type="FunFam" id="2.40.270.10:FF:000011">
    <property type="entry name" value="DNA-directed RNA polymerase subunit beta"/>
    <property type="match status" value="1"/>
</dbReference>
<evidence type="ECO:0000256" key="3">
    <source>
        <dbReference type="ARBA" id="ARBA00022478"/>
    </source>
</evidence>
<sequence length="1167" mass="130534">MVSEVQPSTLSGAESERLDLLRNLIQPHVGSFDYAMGQGLRLMRREIEPVILQPPDESSLAAVSISLEDMNVLKPDQGHRTASGSSEGTAKVLPRHAREQHATYKGGLFGTLVFRRTDNDEILERLTRRLGDIPVMVRSSKCNLEGLTPAELVRKNEEEYELGGYFVINGVEKVVRMVIVNRRHHVIGLHRSNNRNRGVLYSDAAVSMRCCRPDQSSKTNHLHYLTSGGVMLRITIRREEYFIPVVTVIRALLHREATDSDVFDRIVGHNAEDQYVRERAIAMIKDAADLHRGNRHQILTLLGSRFRAPLQSPPHLNNAEAGKQLLRQYVLVHLSTYHDEDESSTLDAAKVDMLVLMIKKLLALVRGEVMEDNPDALMNQEVLLPGHLYLIYLREKLEEYLKSISALFEKDVRGPKSRARVIAEFHTPKYLTSLISRGRRDITRKMEYFLATGNLQTQTGLDLLQASGYAVVAERINFWRFLAHFRCIHRGQFFNDVKTTSVRKLLPDAWGFICPVHTPDGAPCGLLNHLTAAATVSLDSPADASKVEALVGSLGALPPTKIGYAVNTVMKSTIPIVADGRVIGFVEDGESASILTRRLRSCKVDDNFSTLPSYTEVSHIPRRRGGPYAGVFLFSSPARLLRRVKWLRAGSAAVEESVGPFEQIHLRIRSAVRDDDGMEEEQEEGFSHEEISATGILSVLASFTPFSDMNQSPRNMYQCQMGKQALGTPCHMFERRSDSKTYRLLTGQTPIARNKVSQDPLGVDVFPNGINAVVAVLSYTGYDMEDAMVINKASLERGFCQAFIYTTTIVDLDETAAGKEKQFGCPEENDFLGRDGLPHVGAVLKQGDPLYAITDDIDDGEKMMRRTKVFHHKAMETATVDQVRLLAPSAGSENRGCRRAVIRLRYRRDPVIGDKFASRAGQKGTLSSHWPESDMPFSESGIIPDILFNPNGFPSRMTIGMMVESMCGKAGALHGRFQDSTPFRFDDKRRAFDYFGEQLLQQGFSFYGNETLYSGYTGEPFNVEIFTGVVQYQRLRHMVSDKFQVRSTGPINPLTRQPIRGRKVGGAIRFGEMERDALLGYGAAYLLHDRLSTSSDLHSIWVCANCRSVLSPLSKLQTRGPNSERTVTCKSCGHSNDQLKRVNLPYVFKYLANELAAMNIRTQLDVA</sequence>
<feature type="domain" description="RNA polymerase Rpb2" evidence="11">
    <location>
        <begin position="1066"/>
        <end position="1164"/>
    </location>
</feature>
<dbReference type="InterPro" id="IPR007641">
    <property type="entry name" value="RNA_pol_Rpb2_7"/>
</dbReference>
<dbReference type="GO" id="GO:0003899">
    <property type="term" value="F:DNA-directed RNA polymerase activity"/>
    <property type="evidence" value="ECO:0007669"/>
    <property type="project" value="UniProtKB-EC"/>
</dbReference>
<evidence type="ECO:0000259" key="15">
    <source>
        <dbReference type="Pfam" id="PF06883"/>
    </source>
</evidence>
<evidence type="ECO:0000256" key="4">
    <source>
        <dbReference type="ARBA" id="ARBA00022679"/>
    </source>
</evidence>
<dbReference type="InterPro" id="IPR015712">
    <property type="entry name" value="DNA-dir_RNA_pol_su2"/>
</dbReference>
<protein>
    <recommendedName>
        <fullName evidence="9">DNA-directed RNA polymerase subunit beta</fullName>
        <ecNumber evidence="9">2.7.7.6</ecNumber>
    </recommendedName>
</protein>
<dbReference type="InterPro" id="IPR007642">
    <property type="entry name" value="RNA_pol_Rpb2_2"/>
</dbReference>
<dbReference type="InterPro" id="IPR009674">
    <property type="entry name" value="Rpa2_dom_4"/>
</dbReference>
<dbReference type="EC" id="2.7.7.6" evidence="9"/>
<dbReference type="EMBL" id="JAMWBK010000003">
    <property type="protein sequence ID" value="KAJ8906614.1"/>
    <property type="molecule type" value="Genomic_DNA"/>
</dbReference>
<dbReference type="Gene3D" id="3.90.1800.10">
    <property type="entry name" value="RNA polymerase alpha subunit dimerisation domain"/>
    <property type="match status" value="1"/>
</dbReference>
<dbReference type="InterPro" id="IPR007645">
    <property type="entry name" value="RNA_pol_Rpb2_3"/>
</dbReference>
<dbReference type="Gene3D" id="3.90.1100.10">
    <property type="match status" value="2"/>
</dbReference>
<evidence type="ECO:0000256" key="9">
    <source>
        <dbReference type="RuleBase" id="RU363031"/>
    </source>
</evidence>
<evidence type="ECO:0000256" key="1">
    <source>
        <dbReference type="ARBA" id="ARBA00004123"/>
    </source>
</evidence>
<comment type="function">
    <text evidence="9">DNA-dependent RNA polymerase catalyzes the transcription of DNA into RNA using the four ribonucleoside triphosphates as substrates.</text>
</comment>
<dbReference type="GO" id="GO:0003677">
    <property type="term" value="F:DNA binding"/>
    <property type="evidence" value="ECO:0007669"/>
    <property type="project" value="InterPro"/>
</dbReference>
<keyword evidence="5 9" id="KW-0548">Nucleotidyltransferase</keyword>
<evidence type="ECO:0000313" key="16">
    <source>
        <dbReference type="EMBL" id="KAJ8906614.1"/>
    </source>
</evidence>
<dbReference type="InterPro" id="IPR007121">
    <property type="entry name" value="RNA_pol_bsu_CS"/>
</dbReference>
<comment type="subcellular location">
    <subcellularLocation>
        <location evidence="1">Nucleus</location>
    </subcellularLocation>
</comment>
<dbReference type="CDD" id="cd00653">
    <property type="entry name" value="RNA_pol_B_RPB2"/>
    <property type="match status" value="1"/>
</dbReference>
<feature type="domain" description="RNA polymerase Rpb2" evidence="14">
    <location>
        <begin position="471"/>
        <end position="536"/>
    </location>
</feature>
<feature type="domain" description="RNA polymerase Rpb2" evidence="12">
    <location>
        <begin position="197"/>
        <end position="382"/>
    </location>
</feature>
<dbReference type="Pfam" id="PF06883">
    <property type="entry name" value="RNA_pol_Rpa2_4"/>
    <property type="match status" value="1"/>
</dbReference>
<evidence type="ECO:0000256" key="5">
    <source>
        <dbReference type="ARBA" id="ARBA00022695"/>
    </source>
</evidence>
<dbReference type="Pfam" id="PF04563">
    <property type="entry name" value="RNA_pol_Rpb2_1"/>
    <property type="match status" value="1"/>
</dbReference>
<dbReference type="GO" id="GO:0005634">
    <property type="term" value="C:nucleus"/>
    <property type="evidence" value="ECO:0007669"/>
    <property type="project" value="UniProtKB-SubCell"/>
</dbReference>
<feature type="domain" description="DNA-directed RNA polymerase subunit 2 hybrid-binding" evidence="10">
    <location>
        <begin position="701"/>
        <end position="1063"/>
    </location>
</feature>
<dbReference type="Pfam" id="PF00562">
    <property type="entry name" value="RNA_pol_Rpb2_6"/>
    <property type="match status" value="1"/>
</dbReference>
<name>A0AAV8UVR6_9RHOD</name>
<comment type="similarity">
    <text evidence="2 8">Belongs to the RNA polymerase beta chain family.</text>
</comment>
<evidence type="ECO:0000256" key="6">
    <source>
        <dbReference type="ARBA" id="ARBA00023163"/>
    </source>
</evidence>
<evidence type="ECO:0000256" key="7">
    <source>
        <dbReference type="ARBA" id="ARBA00023242"/>
    </source>
</evidence>
<keyword evidence="4 9" id="KW-0808">Transferase</keyword>
<dbReference type="InterPro" id="IPR037033">
    <property type="entry name" value="DNA-dir_RNAP_su2_hyb_sf"/>
</dbReference>
<dbReference type="PROSITE" id="PS01166">
    <property type="entry name" value="RNA_POL_BETA"/>
    <property type="match status" value="1"/>
</dbReference>
<dbReference type="InterPro" id="IPR007644">
    <property type="entry name" value="RNA_pol_bsu_protrusion"/>
</dbReference>
<keyword evidence="7" id="KW-0539">Nucleus</keyword>
<feature type="domain" description="RNA polymerase beta subunit protrusion" evidence="13">
    <location>
        <begin position="23"/>
        <end position="416"/>
    </location>
</feature>
<evidence type="ECO:0000259" key="12">
    <source>
        <dbReference type="Pfam" id="PF04561"/>
    </source>
</evidence>
<evidence type="ECO:0000256" key="8">
    <source>
        <dbReference type="RuleBase" id="RU000434"/>
    </source>
</evidence>
<evidence type="ECO:0000256" key="2">
    <source>
        <dbReference type="ARBA" id="ARBA00006835"/>
    </source>
</evidence>
<dbReference type="Pfam" id="PF04565">
    <property type="entry name" value="RNA_pol_Rpb2_3"/>
    <property type="match status" value="1"/>
</dbReference>
<evidence type="ECO:0000259" key="10">
    <source>
        <dbReference type="Pfam" id="PF00562"/>
    </source>
</evidence>
<evidence type="ECO:0000259" key="14">
    <source>
        <dbReference type="Pfam" id="PF04565"/>
    </source>
</evidence>
<dbReference type="InterPro" id="IPR014724">
    <property type="entry name" value="RNA_pol_RPB2_OB-fold"/>
</dbReference>
<dbReference type="Gene3D" id="2.40.270.10">
    <property type="entry name" value="DNA-directed RNA polymerase, subunit 2, domain 6"/>
    <property type="match status" value="1"/>
</dbReference>
<dbReference type="GO" id="GO:0000428">
    <property type="term" value="C:DNA-directed RNA polymerase complex"/>
    <property type="evidence" value="ECO:0007669"/>
    <property type="project" value="UniProtKB-KW"/>
</dbReference>
<keyword evidence="6 9" id="KW-0804">Transcription</keyword>
<dbReference type="AlphaFoldDB" id="A0AAV8UVR6"/>
<dbReference type="SUPFAM" id="SSF64484">
    <property type="entry name" value="beta and beta-prime subunits of DNA dependent RNA-polymerase"/>
    <property type="match status" value="1"/>
</dbReference>
<comment type="catalytic activity">
    <reaction evidence="9">
        <text>RNA(n) + a ribonucleoside 5'-triphosphate = RNA(n+1) + diphosphate</text>
        <dbReference type="Rhea" id="RHEA:21248"/>
        <dbReference type="Rhea" id="RHEA-COMP:14527"/>
        <dbReference type="Rhea" id="RHEA-COMP:17342"/>
        <dbReference type="ChEBI" id="CHEBI:33019"/>
        <dbReference type="ChEBI" id="CHEBI:61557"/>
        <dbReference type="ChEBI" id="CHEBI:140395"/>
        <dbReference type="EC" id="2.7.7.6"/>
    </reaction>
</comment>
<keyword evidence="3 9" id="KW-0240">DNA-directed RNA polymerase</keyword>
<evidence type="ECO:0000313" key="17">
    <source>
        <dbReference type="Proteomes" id="UP001157974"/>
    </source>
</evidence>
<keyword evidence="17" id="KW-1185">Reference proteome</keyword>
<dbReference type="Pfam" id="PF04561">
    <property type="entry name" value="RNA_pol_Rpb2_2"/>
    <property type="match status" value="1"/>
</dbReference>
<evidence type="ECO:0000259" key="13">
    <source>
        <dbReference type="Pfam" id="PF04563"/>
    </source>
</evidence>
<dbReference type="PANTHER" id="PTHR20856">
    <property type="entry name" value="DNA-DIRECTED RNA POLYMERASE I SUBUNIT 2"/>
    <property type="match status" value="1"/>
</dbReference>
<dbReference type="GO" id="GO:0032549">
    <property type="term" value="F:ribonucleoside binding"/>
    <property type="evidence" value="ECO:0007669"/>
    <property type="project" value="InterPro"/>
</dbReference>
<dbReference type="InterPro" id="IPR037034">
    <property type="entry name" value="RNA_pol_Rpb2_2_sf"/>
</dbReference>
<accession>A0AAV8UVR6</accession>
<dbReference type="Pfam" id="PF04560">
    <property type="entry name" value="RNA_pol_Rpb2_7"/>
    <property type="match status" value="1"/>
</dbReference>
<organism evidence="16 17">
    <name type="scientific">Rhodosorus marinus</name>
    <dbReference type="NCBI Taxonomy" id="101924"/>
    <lineage>
        <taxon>Eukaryota</taxon>
        <taxon>Rhodophyta</taxon>
        <taxon>Stylonematophyceae</taxon>
        <taxon>Stylonematales</taxon>
        <taxon>Stylonemataceae</taxon>
        <taxon>Rhodosorus</taxon>
    </lineage>
</organism>
<dbReference type="GO" id="GO:0006351">
    <property type="term" value="P:DNA-templated transcription"/>
    <property type="evidence" value="ECO:0007669"/>
    <property type="project" value="InterPro"/>
</dbReference>